<evidence type="ECO:0000256" key="1">
    <source>
        <dbReference type="ARBA" id="ARBA00000185"/>
    </source>
</evidence>
<dbReference type="GO" id="GO:0000228">
    <property type="term" value="C:nuclear chromosome"/>
    <property type="evidence" value="ECO:0007669"/>
    <property type="project" value="TreeGrafter"/>
</dbReference>
<dbReference type="GO" id="GO:0007131">
    <property type="term" value="P:reciprocal meiotic recombination"/>
    <property type="evidence" value="ECO:0007669"/>
    <property type="project" value="TreeGrafter"/>
</dbReference>
<organism evidence="12 13">
    <name type="scientific">Penicillium malachiteum</name>
    <dbReference type="NCBI Taxonomy" id="1324776"/>
    <lineage>
        <taxon>Eukaryota</taxon>
        <taxon>Fungi</taxon>
        <taxon>Dikarya</taxon>
        <taxon>Ascomycota</taxon>
        <taxon>Pezizomycotina</taxon>
        <taxon>Eurotiomycetes</taxon>
        <taxon>Eurotiomycetidae</taxon>
        <taxon>Eurotiales</taxon>
        <taxon>Aspergillaceae</taxon>
        <taxon>Penicillium</taxon>
    </lineage>
</organism>
<keyword evidence="13" id="KW-1185">Reference proteome</keyword>
<evidence type="ECO:0000256" key="5">
    <source>
        <dbReference type="ARBA" id="ARBA00022723"/>
    </source>
</evidence>
<evidence type="ECO:0000259" key="10">
    <source>
        <dbReference type="Pfam" id="PF04406"/>
    </source>
</evidence>
<dbReference type="Pfam" id="PF21180">
    <property type="entry name" value="TOP6A-Spo11_Toprim"/>
    <property type="match status" value="1"/>
</dbReference>
<name>A0AAD6MRL0_9EURO</name>
<keyword evidence="8 12" id="KW-0238">DNA-binding</keyword>
<evidence type="ECO:0000256" key="8">
    <source>
        <dbReference type="ARBA" id="ARBA00023125"/>
    </source>
</evidence>
<evidence type="ECO:0000259" key="11">
    <source>
        <dbReference type="Pfam" id="PF21180"/>
    </source>
</evidence>
<accession>A0AAD6MRL0</accession>
<keyword evidence="9" id="KW-0413">Isomerase</keyword>
<dbReference type="GO" id="GO:0046872">
    <property type="term" value="F:metal ion binding"/>
    <property type="evidence" value="ECO:0007669"/>
    <property type="project" value="UniProtKB-KW"/>
</dbReference>
<dbReference type="PRINTS" id="PR01550">
    <property type="entry name" value="TOP6AFAMILY"/>
</dbReference>
<dbReference type="InterPro" id="IPR002815">
    <property type="entry name" value="Spo11/TopoVI_A"/>
</dbReference>
<dbReference type="PANTHER" id="PTHR10848:SF0">
    <property type="entry name" value="MEIOTIC RECOMBINATION PROTEIN SPO11"/>
    <property type="match status" value="1"/>
</dbReference>
<dbReference type="InterPro" id="IPR034136">
    <property type="entry name" value="TOPRIM_Topo6A/Spo11"/>
</dbReference>
<gene>
    <name evidence="12" type="ORF">N7493_010347</name>
</gene>
<reference evidence="12" key="1">
    <citation type="journal article" date="2023" name="IMA Fungus">
        <title>Comparative genomic study of the Penicillium genus elucidates a diverse pangenome and 15 lateral gene transfer events.</title>
        <authorList>
            <person name="Petersen C."/>
            <person name="Sorensen T."/>
            <person name="Nielsen M.R."/>
            <person name="Sondergaard T.E."/>
            <person name="Sorensen J.L."/>
            <person name="Fitzpatrick D.A."/>
            <person name="Frisvad J.C."/>
            <person name="Nielsen K.L."/>
        </authorList>
    </citation>
    <scope>NUCLEOTIDE SEQUENCE</scope>
    <source>
        <strain evidence="12">IBT 17514</strain>
    </source>
</reference>
<dbReference type="AlphaFoldDB" id="A0AAD6MRL0"/>
<dbReference type="Gene3D" id="3.40.1360.10">
    <property type="match status" value="1"/>
</dbReference>
<keyword evidence="7" id="KW-0799">Topoisomerase</keyword>
<dbReference type="GO" id="GO:0042138">
    <property type="term" value="P:meiotic DNA double-strand break formation"/>
    <property type="evidence" value="ECO:0007669"/>
    <property type="project" value="TreeGrafter"/>
</dbReference>
<evidence type="ECO:0000256" key="6">
    <source>
        <dbReference type="ARBA" id="ARBA00022842"/>
    </source>
</evidence>
<dbReference type="Pfam" id="PF04406">
    <property type="entry name" value="TP6A_N"/>
    <property type="match status" value="1"/>
</dbReference>
<sequence length="359" mass="40037">MALLARPSLVTVSDPVTVQAASVRAYIDNTLTGLLHELSLPPSEGHPSITLRRRSNTATYAINHRNGALEALHSEILDRTYSWPGKSAYEAWRFSYFKSQNVVDTVVDDLAYTIGVERAALNVEAAGKGLITGPFTLRRGSQVVMDARFSSQDNLIPRLQEDDEIDIAGTRWILIIEKEAVFHRLARDNYHMTALAGQGLLITGKGYPDLCTRAFIHHIICTASSGNGRPPPIYALVDGDPDGISIMSMYKYGSMAHSHENSRFVVPNLQYLGLRVSDAIKDSELSENISLLALTPRDRHKIVSMLQNSPIWAADGPEPEWRAELQRLLMLNLKAEIEILYEREGGLKGWIDQKMFRQV</sequence>
<dbReference type="EC" id="5.6.2.2" evidence="4"/>
<dbReference type="FunFam" id="3.40.1360.10:FF:000018">
    <property type="entry name" value="Type II DNA topoisomerase VI subunit A"/>
    <property type="match status" value="1"/>
</dbReference>
<feature type="domain" description="Spo11/DNA topoisomerase VI subunit A N-terminal" evidence="10">
    <location>
        <begin position="95"/>
        <end position="123"/>
    </location>
</feature>
<feature type="domain" description="Topoisomerase 6 subunit A/Spo11 TOPRIM" evidence="11">
    <location>
        <begin position="173"/>
        <end position="343"/>
    </location>
</feature>
<evidence type="ECO:0000313" key="12">
    <source>
        <dbReference type="EMBL" id="KAJ5709013.1"/>
    </source>
</evidence>
<dbReference type="EMBL" id="JAQJAN010000019">
    <property type="protein sequence ID" value="KAJ5709013.1"/>
    <property type="molecule type" value="Genomic_DNA"/>
</dbReference>
<comment type="catalytic activity">
    <reaction evidence="1">
        <text>ATP-dependent breakage, passage and rejoining of double-stranded DNA.</text>
        <dbReference type="EC" id="5.6.2.2"/>
    </reaction>
</comment>
<dbReference type="InterPro" id="IPR013049">
    <property type="entry name" value="Spo11/TopoVI_A_N"/>
</dbReference>
<dbReference type="GO" id="GO:0005524">
    <property type="term" value="F:ATP binding"/>
    <property type="evidence" value="ECO:0007669"/>
    <property type="project" value="InterPro"/>
</dbReference>
<comment type="similarity">
    <text evidence="3">Belongs to the TOP6A family.</text>
</comment>
<keyword evidence="5" id="KW-0479">Metal-binding</keyword>
<evidence type="ECO:0000256" key="3">
    <source>
        <dbReference type="ARBA" id="ARBA00006559"/>
    </source>
</evidence>
<dbReference type="Proteomes" id="UP001215712">
    <property type="component" value="Unassembled WGS sequence"/>
</dbReference>
<evidence type="ECO:0000256" key="9">
    <source>
        <dbReference type="ARBA" id="ARBA00023235"/>
    </source>
</evidence>
<evidence type="ECO:0000256" key="2">
    <source>
        <dbReference type="ARBA" id="ARBA00001946"/>
    </source>
</evidence>
<keyword evidence="6" id="KW-0460">Magnesium</keyword>
<evidence type="ECO:0000313" key="13">
    <source>
        <dbReference type="Proteomes" id="UP001215712"/>
    </source>
</evidence>
<protein>
    <recommendedName>
        <fullName evidence="4">DNA topoisomerase (ATP-hydrolyzing)</fullName>
        <ecNumber evidence="4">5.6.2.2</ecNumber>
    </recommendedName>
</protein>
<dbReference type="GO" id="GO:0003677">
    <property type="term" value="F:DNA binding"/>
    <property type="evidence" value="ECO:0007669"/>
    <property type="project" value="UniProtKB-KW"/>
</dbReference>
<comment type="caution">
    <text evidence="12">The sequence shown here is derived from an EMBL/GenBank/DDBJ whole genome shotgun (WGS) entry which is preliminary data.</text>
</comment>
<dbReference type="GO" id="GO:0000706">
    <property type="term" value="P:meiotic DNA double-strand break processing"/>
    <property type="evidence" value="ECO:0007669"/>
    <property type="project" value="TreeGrafter"/>
</dbReference>
<proteinExistence type="inferred from homology"/>
<comment type="cofactor">
    <cofactor evidence="2">
        <name>Mg(2+)</name>
        <dbReference type="ChEBI" id="CHEBI:18420"/>
    </cofactor>
</comment>
<evidence type="ECO:0000256" key="7">
    <source>
        <dbReference type="ARBA" id="ARBA00023029"/>
    </source>
</evidence>
<evidence type="ECO:0000256" key="4">
    <source>
        <dbReference type="ARBA" id="ARBA00012895"/>
    </source>
</evidence>
<dbReference type="CDD" id="cd00223">
    <property type="entry name" value="TOPRIM_TopoIIB_SPO"/>
    <property type="match status" value="1"/>
</dbReference>
<dbReference type="PANTHER" id="PTHR10848">
    <property type="entry name" value="MEIOTIC RECOMBINATION PROTEIN SPO11"/>
    <property type="match status" value="1"/>
</dbReference>
<dbReference type="SUPFAM" id="SSF56726">
    <property type="entry name" value="DNA topoisomerase IV, alpha subunit"/>
    <property type="match status" value="1"/>
</dbReference>
<dbReference type="InterPro" id="IPR036078">
    <property type="entry name" value="Spo11/TopoVI_A_sf"/>
</dbReference>
<dbReference type="GO" id="GO:0003918">
    <property type="term" value="F:DNA topoisomerase type II (double strand cut, ATP-hydrolyzing) activity"/>
    <property type="evidence" value="ECO:0007669"/>
    <property type="project" value="UniProtKB-EC"/>
</dbReference>
<reference evidence="12" key="2">
    <citation type="submission" date="2023-01" db="EMBL/GenBank/DDBJ databases">
        <authorList>
            <person name="Petersen C."/>
        </authorList>
    </citation>
    <scope>NUCLEOTIDE SEQUENCE</scope>
    <source>
        <strain evidence="12">IBT 17514</strain>
    </source>
</reference>